<keyword evidence="2" id="KW-1185">Reference proteome</keyword>
<evidence type="ECO:0008006" key="3">
    <source>
        <dbReference type="Google" id="ProtNLM"/>
    </source>
</evidence>
<evidence type="ECO:0000313" key="2">
    <source>
        <dbReference type="Proteomes" id="UP001567538"/>
    </source>
</evidence>
<reference evidence="1 2" key="1">
    <citation type="submission" date="2024-06" db="EMBL/GenBank/DDBJ databases">
        <title>A chromosome level genome sequence of Diviner's sage (Salvia divinorum).</title>
        <authorList>
            <person name="Ford S.A."/>
            <person name="Ro D.-K."/>
            <person name="Ness R.W."/>
            <person name="Phillips M.A."/>
        </authorList>
    </citation>
    <scope>NUCLEOTIDE SEQUENCE [LARGE SCALE GENOMIC DNA]</scope>
    <source>
        <strain evidence="1">SAF-2024a</strain>
        <tissue evidence="1">Leaf</tissue>
    </source>
</reference>
<gene>
    <name evidence="1" type="ORF">AAHA92_12683</name>
</gene>
<sequence>MPISPKLTTSANIAGVSPSQGVFKLSRSSRASIYSTVPFSLLFPLVIFGKLKMGNQIFPTILHDNNIKDVLQGISIPKRKFGGKKGKV</sequence>
<proteinExistence type="predicted"/>
<organism evidence="1 2">
    <name type="scientific">Salvia divinorum</name>
    <name type="common">Maria pastora</name>
    <name type="synonym">Diviner's sage</name>
    <dbReference type="NCBI Taxonomy" id="28513"/>
    <lineage>
        <taxon>Eukaryota</taxon>
        <taxon>Viridiplantae</taxon>
        <taxon>Streptophyta</taxon>
        <taxon>Embryophyta</taxon>
        <taxon>Tracheophyta</taxon>
        <taxon>Spermatophyta</taxon>
        <taxon>Magnoliopsida</taxon>
        <taxon>eudicotyledons</taxon>
        <taxon>Gunneridae</taxon>
        <taxon>Pentapetalae</taxon>
        <taxon>asterids</taxon>
        <taxon>lamiids</taxon>
        <taxon>Lamiales</taxon>
        <taxon>Lamiaceae</taxon>
        <taxon>Nepetoideae</taxon>
        <taxon>Mentheae</taxon>
        <taxon>Salviinae</taxon>
        <taxon>Salvia</taxon>
        <taxon>Salvia subgen. Calosphace</taxon>
    </lineage>
</organism>
<protein>
    <recommendedName>
        <fullName evidence="3">Ribosomal protein S19</fullName>
    </recommendedName>
</protein>
<dbReference type="AlphaFoldDB" id="A0ABD1HL13"/>
<dbReference type="Proteomes" id="UP001567538">
    <property type="component" value="Unassembled WGS sequence"/>
</dbReference>
<accession>A0ABD1HL13</accession>
<dbReference type="EMBL" id="JBEAFC010000005">
    <property type="protein sequence ID" value="KAL1557160.1"/>
    <property type="molecule type" value="Genomic_DNA"/>
</dbReference>
<name>A0ABD1HL13_SALDI</name>
<evidence type="ECO:0000313" key="1">
    <source>
        <dbReference type="EMBL" id="KAL1557160.1"/>
    </source>
</evidence>
<comment type="caution">
    <text evidence="1">The sequence shown here is derived from an EMBL/GenBank/DDBJ whole genome shotgun (WGS) entry which is preliminary data.</text>
</comment>